<feature type="domain" description="Peptidase S54 rhomboid" evidence="8">
    <location>
        <begin position="74"/>
        <end position="218"/>
    </location>
</feature>
<dbReference type="InterPro" id="IPR035952">
    <property type="entry name" value="Rhomboid-like_sf"/>
</dbReference>
<accession>A0ABU4RPL7</accession>
<comment type="similarity">
    <text evidence="2">Belongs to the peptidase S54 family.</text>
</comment>
<proteinExistence type="inferred from homology"/>
<evidence type="ECO:0000256" key="2">
    <source>
        <dbReference type="ARBA" id="ARBA00009045"/>
    </source>
</evidence>
<feature type="transmembrane region" description="Helical" evidence="7">
    <location>
        <begin position="137"/>
        <end position="156"/>
    </location>
</feature>
<name>A0ABU4RPL7_9HYPH</name>
<feature type="transmembrane region" description="Helical" evidence="7">
    <location>
        <begin position="20"/>
        <end position="41"/>
    </location>
</feature>
<dbReference type="GO" id="GO:0006508">
    <property type="term" value="P:proteolysis"/>
    <property type="evidence" value="ECO:0007669"/>
    <property type="project" value="UniProtKB-KW"/>
</dbReference>
<sequence length="242" mass="26272">MVFIPLSDDNPRLIVRYPYVTWGIIGLNAVVWVVLQSGLLIPASPGLAMSWGVVPSLVSGQAVLPVELQIVPPWLTFITSLFLHGDVVHVAANLFFVWVFADNIEDSMGHVRFVVFYLLCGLAGGLCYQLSVPGSNAPLIGASSAVSGIIAAYLLLHPRVKIWVLLFARIPLRLTASWVILSWLAVQLGSLWFSGDDATAWMAHLGGFAAGALLTVPMKRSEVPLFGRPPKTIAGTRRIEEF</sequence>
<keyword evidence="6 7" id="KW-0472">Membrane</keyword>
<dbReference type="Pfam" id="PF01694">
    <property type="entry name" value="Rhomboid"/>
    <property type="match status" value="1"/>
</dbReference>
<dbReference type="InterPro" id="IPR022764">
    <property type="entry name" value="Peptidase_S54_rhomboid_dom"/>
</dbReference>
<evidence type="ECO:0000256" key="6">
    <source>
        <dbReference type="ARBA" id="ARBA00023136"/>
    </source>
</evidence>
<feature type="transmembrane region" description="Helical" evidence="7">
    <location>
        <begin position="74"/>
        <end position="101"/>
    </location>
</feature>
<dbReference type="GO" id="GO:0008233">
    <property type="term" value="F:peptidase activity"/>
    <property type="evidence" value="ECO:0007669"/>
    <property type="project" value="UniProtKB-KW"/>
</dbReference>
<evidence type="ECO:0000256" key="5">
    <source>
        <dbReference type="ARBA" id="ARBA00022989"/>
    </source>
</evidence>
<keyword evidence="3 7" id="KW-0812">Transmembrane</keyword>
<evidence type="ECO:0000259" key="8">
    <source>
        <dbReference type="Pfam" id="PF01694"/>
    </source>
</evidence>
<keyword evidence="5 7" id="KW-1133">Transmembrane helix</keyword>
<keyword evidence="9" id="KW-0645">Protease</keyword>
<dbReference type="SUPFAM" id="SSF144091">
    <property type="entry name" value="Rhomboid-like"/>
    <property type="match status" value="1"/>
</dbReference>
<gene>
    <name evidence="9" type="ORF">SCD90_11975</name>
</gene>
<keyword evidence="4 9" id="KW-0378">Hydrolase</keyword>
<dbReference type="InterPro" id="IPR050925">
    <property type="entry name" value="Rhomboid_protease_S54"/>
</dbReference>
<dbReference type="Gene3D" id="1.20.1540.10">
    <property type="entry name" value="Rhomboid-like"/>
    <property type="match status" value="1"/>
</dbReference>
<evidence type="ECO:0000256" key="3">
    <source>
        <dbReference type="ARBA" id="ARBA00022692"/>
    </source>
</evidence>
<comment type="caution">
    <text evidence="9">The sequence shown here is derived from an EMBL/GenBank/DDBJ whole genome shotgun (WGS) entry which is preliminary data.</text>
</comment>
<evidence type="ECO:0000313" key="10">
    <source>
        <dbReference type="Proteomes" id="UP001274321"/>
    </source>
</evidence>
<dbReference type="RefSeq" id="WP_319844909.1">
    <property type="nucleotide sequence ID" value="NZ_JAXAFJ010000007.1"/>
</dbReference>
<organism evidence="9 10">
    <name type="scientific">Terrihabitans rhizophilus</name>
    <dbReference type="NCBI Taxonomy" id="3092662"/>
    <lineage>
        <taxon>Bacteria</taxon>
        <taxon>Pseudomonadati</taxon>
        <taxon>Pseudomonadota</taxon>
        <taxon>Alphaproteobacteria</taxon>
        <taxon>Hyphomicrobiales</taxon>
        <taxon>Terrihabitans</taxon>
    </lineage>
</organism>
<dbReference type="PANTHER" id="PTHR43731:SF14">
    <property type="entry name" value="PRESENILIN-ASSOCIATED RHOMBOID-LIKE PROTEIN, MITOCHONDRIAL"/>
    <property type="match status" value="1"/>
</dbReference>
<feature type="transmembrane region" description="Helical" evidence="7">
    <location>
        <begin position="198"/>
        <end position="216"/>
    </location>
</feature>
<dbReference type="Proteomes" id="UP001274321">
    <property type="component" value="Unassembled WGS sequence"/>
</dbReference>
<comment type="subcellular location">
    <subcellularLocation>
        <location evidence="1">Membrane</location>
        <topology evidence="1">Multi-pass membrane protein</topology>
    </subcellularLocation>
</comment>
<evidence type="ECO:0000256" key="1">
    <source>
        <dbReference type="ARBA" id="ARBA00004141"/>
    </source>
</evidence>
<evidence type="ECO:0000256" key="7">
    <source>
        <dbReference type="SAM" id="Phobius"/>
    </source>
</evidence>
<protein>
    <submittedName>
        <fullName evidence="9">Rhomboid family intramembrane serine protease</fullName>
        <ecNumber evidence="9">3.4.21.-</ecNumber>
    </submittedName>
</protein>
<feature type="transmembrane region" description="Helical" evidence="7">
    <location>
        <begin position="113"/>
        <end position="131"/>
    </location>
</feature>
<dbReference type="PANTHER" id="PTHR43731">
    <property type="entry name" value="RHOMBOID PROTEASE"/>
    <property type="match status" value="1"/>
</dbReference>
<dbReference type="EMBL" id="JAXAFJ010000007">
    <property type="protein sequence ID" value="MDX6806783.1"/>
    <property type="molecule type" value="Genomic_DNA"/>
</dbReference>
<dbReference type="EC" id="3.4.21.-" evidence="9"/>
<reference evidence="9 10" key="1">
    <citation type="submission" date="2023-11" db="EMBL/GenBank/DDBJ databases">
        <authorList>
            <person name="Bao R."/>
        </authorList>
    </citation>
    <scope>NUCLEOTIDE SEQUENCE [LARGE SCALE GENOMIC DNA]</scope>
    <source>
        <strain evidence="9 10">PJ23</strain>
    </source>
</reference>
<keyword evidence="10" id="KW-1185">Reference proteome</keyword>
<feature type="transmembrane region" description="Helical" evidence="7">
    <location>
        <begin position="163"/>
        <end position="186"/>
    </location>
</feature>
<evidence type="ECO:0000256" key="4">
    <source>
        <dbReference type="ARBA" id="ARBA00022801"/>
    </source>
</evidence>
<evidence type="ECO:0000313" key="9">
    <source>
        <dbReference type="EMBL" id="MDX6806783.1"/>
    </source>
</evidence>